<dbReference type="Proteomes" id="UP000013827">
    <property type="component" value="Unassembled WGS sequence"/>
</dbReference>
<evidence type="ECO:0000259" key="1">
    <source>
        <dbReference type="PROSITE" id="PS51186"/>
    </source>
</evidence>
<feature type="domain" description="N-acetyltransferase" evidence="1">
    <location>
        <begin position="42"/>
        <end position="185"/>
    </location>
</feature>
<reference evidence="3" key="1">
    <citation type="journal article" date="2013" name="Nature">
        <title>Pan genome of the phytoplankton Emiliania underpins its global distribution.</title>
        <authorList>
            <person name="Read B.A."/>
            <person name="Kegel J."/>
            <person name="Klute M.J."/>
            <person name="Kuo A."/>
            <person name="Lefebvre S.C."/>
            <person name="Maumus F."/>
            <person name="Mayer C."/>
            <person name="Miller J."/>
            <person name="Monier A."/>
            <person name="Salamov A."/>
            <person name="Young J."/>
            <person name="Aguilar M."/>
            <person name="Claverie J.M."/>
            <person name="Frickenhaus S."/>
            <person name="Gonzalez K."/>
            <person name="Herman E.K."/>
            <person name="Lin Y.C."/>
            <person name="Napier J."/>
            <person name="Ogata H."/>
            <person name="Sarno A.F."/>
            <person name="Shmutz J."/>
            <person name="Schroeder D."/>
            <person name="de Vargas C."/>
            <person name="Verret F."/>
            <person name="von Dassow P."/>
            <person name="Valentin K."/>
            <person name="Van de Peer Y."/>
            <person name="Wheeler G."/>
            <person name="Dacks J.B."/>
            <person name="Delwiche C.F."/>
            <person name="Dyhrman S.T."/>
            <person name="Glockner G."/>
            <person name="John U."/>
            <person name="Richards T."/>
            <person name="Worden A.Z."/>
            <person name="Zhang X."/>
            <person name="Grigoriev I.V."/>
            <person name="Allen A.E."/>
            <person name="Bidle K."/>
            <person name="Borodovsky M."/>
            <person name="Bowler C."/>
            <person name="Brownlee C."/>
            <person name="Cock J.M."/>
            <person name="Elias M."/>
            <person name="Gladyshev V.N."/>
            <person name="Groth M."/>
            <person name="Guda C."/>
            <person name="Hadaegh A."/>
            <person name="Iglesias-Rodriguez M.D."/>
            <person name="Jenkins J."/>
            <person name="Jones B.M."/>
            <person name="Lawson T."/>
            <person name="Leese F."/>
            <person name="Lindquist E."/>
            <person name="Lobanov A."/>
            <person name="Lomsadze A."/>
            <person name="Malik S.B."/>
            <person name="Marsh M.E."/>
            <person name="Mackinder L."/>
            <person name="Mock T."/>
            <person name="Mueller-Roeber B."/>
            <person name="Pagarete A."/>
            <person name="Parker M."/>
            <person name="Probert I."/>
            <person name="Quesneville H."/>
            <person name="Raines C."/>
            <person name="Rensing S.A."/>
            <person name="Riano-Pachon D.M."/>
            <person name="Richier S."/>
            <person name="Rokitta S."/>
            <person name="Shiraiwa Y."/>
            <person name="Soanes D.M."/>
            <person name="van der Giezen M."/>
            <person name="Wahlund T.M."/>
            <person name="Williams B."/>
            <person name="Wilson W."/>
            <person name="Wolfe G."/>
            <person name="Wurch L.L."/>
        </authorList>
    </citation>
    <scope>NUCLEOTIDE SEQUENCE</scope>
</reference>
<dbReference type="GO" id="GO:0016747">
    <property type="term" value="F:acyltransferase activity, transferring groups other than amino-acyl groups"/>
    <property type="evidence" value="ECO:0007669"/>
    <property type="project" value="InterPro"/>
</dbReference>
<accession>A0A0D3IJ55</accession>
<dbReference type="GeneID" id="17257437"/>
<proteinExistence type="predicted"/>
<evidence type="ECO:0000313" key="2">
    <source>
        <dbReference type="EnsemblProtists" id="EOD11290"/>
    </source>
</evidence>
<sequence>MHRRTICTSSRALEYTVSHLVMHNPPAMRAPAMPSGATLLCSNAPSIPPWYFRALYREVGRAHEWTDWLRRSDAELESFVTAPGTILTTLLLDGAPRGFYMLRCEQASAELLYFGLTPDALGRQLGGPLLRHAVQAAWEEPRLQALHVNTNTLDHPNALPLYKSVGFKVERVERCWRDPQSESEK</sequence>
<organism evidence="2 3">
    <name type="scientific">Emiliania huxleyi (strain CCMP1516)</name>
    <dbReference type="NCBI Taxonomy" id="280463"/>
    <lineage>
        <taxon>Eukaryota</taxon>
        <taxon>Haptista</taxon>
        <taxon>Haptophyta</taxon>
        <taxon>Prymnesiophyceae</taxon>
        <taxon>Isochrysidales</taxon>
        <taxon>Noelaerhabdaceae</taxon>
        <taxon>Emiliania</taxon>
    </lineage>
</organism>
<name>A0A0D3IJ55_EMIH1</name>
<dbReference type="KEGG" id="ehx:EMIHUDRAFT_214575"/>
<dbReference type="InterPro" id="IPR016181">
    <property type="entry name" value="Acyl_CoA_acyltransferase"/>
</dbReference>
<dbReference type="EnsemblProtists" id="EOD11290">
    <property type="protein sequence ID" value="EOD11290"/>
    <property type="gene ID" value="EMIHUDRAFT_214575"/>
</dbReference>
<dbReference type="HOGENOM" id="CLU_098254_1_0_1"/>
<dbReference type="Gene3D" id="3.40.630.30">
    <property type="match status" value="1"/>
</dbReference>
<dbReference type="SUPFAM" id="SSF55729">
    <property type="entry name" value="Acyl-CoA N-acyltransferases (Nat)"/>
    <property type="match status" value="1"/>
</dbReference>
<dbReference type="PaxDb" id="2903-EOD11290"/>
<protein>
    <recommendedName>
        <fullName evidence="1">N-acetyltransferase domain-containing protein</fullName>
    </recommendedName>
</protein>
<evidence type="ECO:0000313" key="3">
    <source>
        <dbReference type="Proteomes" id="UP000013827"/>
    </source>
</evidence>
<keyword evidence="3" id="KW-1185">Reference proteome</keyword>
<dbReference type="InterPro" id="IPR000182">
    <property type="entry name" value="GNAT_dom"/>
</dbReference>
<dbReference type="Pfam" id="PF00583">
    <property type="entry name" value="Acetyltransf_1"/>
    <property type="match status" value="1"/>
</dbReference>
<dbReference type="AlphaFoldDB" id="A0A0D3IJ55"/>
<dbReference type="PROSITE" id="PS51186">
    <property type="entry name" value="GNAT"/>
    <property type="match status" value="1"/>
</dbReference>
<dbReference type="RefSeq" id="XP_005763719.1">
    <property type="nucleotide sequence ID" value="XM_005763662.1"/>
</dbReference>
<reference evidence="2" key="2">
    <citation type="submission" date="2024-10" db="UniProtKB">
        <authorList>
            <consortium name="EnsemblProtists"/>
        </authorList>
    </citation>
    <scope>IDENTIFICATION</scope>
</reference>